<reference evidence="3 4" key="1">
    <citation type="submission" date="2019-07" db="EMBL/GenBank/DDBJ databases">
        <title>Lentzea xizangensis sp. nov., isolated from Qinghai-Tibetan Plateau Soils.</title>
        <authorList>
            <person name="Huang J."/>
        </authorList>
    </citation>
    <scope>NUCLEOTIDE SEQUENCE [LARGE SCALE GENOMIC DNA]</scope>
    <source>
        <strain evidence="3 4">FXJ1.1311</strain>
    </source>
</reference>
<feature type="compositionally biased region" description="Basic and acidic residues" evidence="1">
    <location>
        <begin position="154"/>
        <end position="163"/>
    </location>
</feature>
<protein>
    <submittedName>
        <fullName evidence="3">DUF3040 domain-containing protein</fullName>
    </submittedName>
</protein>
<dbReference type="EMBL" id="VOBR01000022">
    <property type="protein sequence ID" value="TWP48155.1"/>
    <property type="molecule type" value="Genomic_DNA"/>
</dbReference>
<feature type="compositionally biased region" description="Basic and acidic residues" evidence="1">
    <location>
        <begin position="69"/>
        <end position="92"/>
    </location>
</feature>
<keyword evidence="2" id="KW-0812">Transmembrane</keyword>
<feature type="region of interest" description="Disordered" evidence="1">
    <location>
        <begin position="1"/>
        <end position="38"/>
    </location>
</feature>
<keyword evidence="2" id="KW-0472">Membrane</keyword>
<comment type="caution">
    <text evidence="3">The sequence shown here is derived from an EMBL/GenBank/DDBJ whole genome shotgun (WGS) entry which is preliminary data.</text>
</comment>
<evidence type="ECO:0000256" key="1">
    <source>
        <dbReference type="SAM" id="MobiDB-lite"/>
    </source>
</evidence>
<keyword evidence="2" id="KW-1133">Transmembrane helix</keyword>
<dbReference type="Proteomes" id="UP000316639">
    <property type="component" value="Unassembled WGS sequence"/>
</dbReference>
<name>A0A563ELX5_9PSEU</name>
<feature type="transmembrane region" description="Helical" evidence="2">
    <location>
        <begin position="234"/>
        <end position="267"/>
    </location>
</feature>
<dbReference type="Pfam" id="PF11239">
    <property type="entry name" value="DUF3040"/>
    <property type="match status" value="1"/>
</dbReference>
<organism evidence="3 4">
    <name type="scientific">Lentzea tibetensis</name>
    <dbReference type="NCBI Taxonomy" id="2591470"/>
    <lineage>
        <taxon>Bacteria</taxon>
        <taxon>Bacillati</taxon>
        <taxon>Actinomycetota</taxon>
        <taxon>Actinomycetes</taxon>
        <taxon>Pseudonocardiales</taxon>
        <taxon>Pseudonocardiaceae</taxon>
        <taxon>Lentzea</taxon>
    </lineage>
</organism>
<proteinExistence type="predicted"/>
<feature type="compositionally biased region" description="Basic and acidic residues" evidence="1">
    <location>
        <begin position="103"/>
        <end position="135"/>
    </location>
</feature>
<dbReference type="OrthoDB" id="3699228at2"/>
<evidence type="ECO:0000256" key="2">
    <source>
        <dbReference type="SAM" id="Phobius"/>
    </source>
</evidence>
<evidence type="ECO:0000313" key="4">
    <source>
        <dbReference type="Proteomes" id="UP000316639"/>
    </source>
</evidence>
<gene>
    <name evidence="3" type="ORF">FKR81_29695</name>
</gene>
<sequence length="275" mass="30593">MRELVGQQGHPLLRREDSPQRQTQAQPAATPQAEHSCSRVELVVQCDVVRYRRARSACDPVDQLEQGRRVRAVHDRPVGLHPADPRAQRPGERDEEGAGNDPQRGEVPRHEAQSACQHDAEQQHQHGRRGDERDSGGGPLRATRRTAGVGGELARVEPQREPFRGFPSHKKTVCRAFAVGIRNENFPRERRPMLSDAERRSLDEIEQRLSLEEPDLVRAFTAGPVRNPWMHHIVMLVFGALGALLLAIGAPGIGLLCLLVAGAAAVLQRHPLRIR</sequence>
<dbReference type="InterPro" id="IPR021401">
    <property type="entry name" value="DUF3040"/>
</dbReference>
<dbReference type="AlphaFoldDB" id="A0A563ELX5"/>
<accession>A0A563ELX5</accession>
<feature type="compositionally biased region" description="Low complexity" evidence="1">
    <location>
        <begin position="22"/>
        <end position="33"/>
    </location>
</feature>
<keyword evidence="4" id="KW-1185">Reference proteome</keyword>
<feature type="region of interest" description="Disordered" evidence="1">
    <location>
        <begin position="69"/>
        <end position="167"/>
    </location>
</feature>
<evidence type="ECO:0000313" key="3">
    <source>
        <dbReference type="EMBL" id="TWP48155.1"/>
    </source>
</evidence>